<name>A0ACD5UGW2_AVESA</name>
<keyword evidence="2" id="KW-1185">Reference proteome</keyword>
<reference evidence="1" key="1">
    <citation type="submission" date="2021-05" db="EMBL/GenBank/DDBJ databases">
        <authorList>
            <person name="Scholz U."/>
            <person name="Mascher M."/>
            <person name="Fiebig A."/>
        </authorList>
    </citation>
    <scope>NUCLEOTIDE SEQUENCE [LARGE SCALE GENOMIC DNA]</scope>
</reference>
<proteinExistence type="predicted"/>
<organism evidence="1 2">
    <name type="scientific">Avena sativa</name>
    <name type="common">Oat</name>
    <dbReference type="NCBI Taxonomy" id="4498"/>
    <lineage>
        <taxon>Eukaryota</taxon>
        <taxon>Viridiplantae</taxon>
        <taxon>Streptophyta</taxon>
        <taxon>Embryophyta</taxon>
        <taxon>Tracheophyta</taxon>
        <taxon>Spermatophyta</taxon>
        <taxon>Magnoliopsida</taxon>
        <taxon>Liliopsida</taxon>
        <taxon>Poales</taxon>
        <taxon>Poaceae</taxon>
        <taxon>BOP clade</taxon>
        <taxon>Pooideae</taxon>
        <taxon>Poodae</taxon>
        <taxon>Poeae</taxon>
        <taxon>Poeae Chloroplast Group 1 (Aveneae type)</taxon>
        <taxon>Aveninae</taxon>
        <taxon>Avena</taxon>
    </lineage>
</organism>
<protein>
    <submittedName>
        <fullName evidence="1">Uncharacterized protein</fullName>
    </submittedName>
</protein>
<evidence type="ECO:0000313" key="2">
    <source>
        <dbReference type="Proteomes" id="UP001732700"/>
    </source>
</evidence>
<dbReference type="Proteomes" id="UP001732700">
    <property type="component" value="Chromosome 2A"/>
</dbReference>
<sequence length="329" mass="37269">MVTSSHTMVSPGMRRDRITDLPDDVLGHVLSFLPTAEAGRAAALCRRWRYIFGHVHTVWYEEREGDGSSDWGSFYFEANKFRTCRNALLTGISGALLCRRRCAGTHVPLRSVRLAFDDFKPAWDALHVDRWLNYVLQNSDRELQLDLRFRLGPICAGDRYRFANDNDDDTDSDSDDDDDHQTGSGLYLLPRRLFSCAALKTLSLGHCRLKLPAEVNLPFLETLRLTGILNDSGRSVQRLVLSCPRLADLTLEAVRHLRTLFVLHRPLRHFALRCCHTAKSVHVDASELLSLEYRGAVPADSLLTLHGSPPHQYSCTFHFCMLSCGRVMD</sequence>
<dbReference type="EnsemblPlants" id="AVESA.00010b.r2.2AG0249300.1">
    <property type="protein sequence ID" value="AVESA.00010b.r2.2AG0249300.1.CDS.1"/>
    <property type="gene ID" value="AVESA.00010b.r2.2AG0249300"/>
</dbReference>
<reference evidence="1" key="2">
    <citation type="submission" date="2025-09" db="UniProtKB">
        <authorList>
            <consortium name="EnsemblPlants"/>
        </authorList>
    </citation>
    <scope>IDENTIFICATION</scope>
</reference>
<evidence type="ECO:0000313" key="1">
    <source>
        <dbReference type="EnsemblPlants" id="AVESA.00010b.r2.2AG0249300.1.CDS.1"/>
    </source>
</evidence>
<accession>A0ACD5UGW2</accession>